<evidence type="ECO:0000313" key="2">
    <source>
        <dbReference type="Proteomes" id="UP000838878"/>
    </source>
</evidence>
<dbReference type="AlphaFoldDB" id="A0A8J9V441"/>
<dbReference type="Proteomes" id="UP000838878">
    <property type="component" value="Chromosome 9"/>
</dbReference>
<sequence>MLPTGVKDKSLEEQFDTMYKPAGSSEIPRHLNWYAGVIFNKTSGAYDGLPEIINYRMDKILHTGFANKCMHEAIVNYEYSPSNGYIKPTKKVVIPMYNKKDGFADDVNYKEVIYKHQLPHIIKLSTTEGERGIVRASQELTKTSYDYVNRTSYTYYQSVEGYTFVHVHSGQHSSFRNQPQVHLGLLATPALNPATENTNFLNSSLYTVSYAHCDVEFDMESMCTSGDPYDWPEDVKMFINKQKGFQGYGAQIMGVTATVSGRVESNRDVSRANRRLRASPDQILVSRRSLRTPDGKTRAEREHRGIHKLAKRFKSVGVRNVEVGNREHNVPEMRGSCESDPDIDLYSYENIDDFHST</sequence>
<dbReference type="InterPro" id="IPR016184">
    <property type="entry name" value="Capsid/spike_ssDNA_virus"/>
</dbReference>
<reference evidence="1" key="1">
    <citation type="submission" date="2021-12" db="EMBL/GenBank/DDBJ databases">
        <authorList>
            <person name="Martin H S."/>
        </authorList>
    </citation>
    <scope>NUCLEOTIDE SEQUENCE</scope>
</reference>
<gene>
    <name evidence="1" type="ORF">BINO364_LOCUS15890</name>
</gene>
<organism evidence="1 2">
    <name type="scientific">Brenthis ino</name>
    <name type="common">lesser marbled fritillary</name>
    <dbReference type="NCBI Taxonomy" id="405034"/>
    <lineage>
        <taxon>Eukaryota</taxon>
        <taxon>Metazoa</taxon>
        <taxon>Ecdysozoa</taxon>
        <taxon>Arthropoda</taxon>
        <taxon>Hexapoda</taxon>
        <taxon>Insecta</taxon>
        <taxon>Pterygota</taxon>
        <taxon>Neoptera</taxon>
        <taxon>Endopterygota</taxon>
        <taxon>Lepidoptera</taxon>
        <taxon>Glossata</taxon>
        <taxon>Ditrysia</taxon>
        <taxon>Papilionoidea</taxon>
        <taxon>Nymphalidae</taxon>
        <taxon>Heliconiinae</taxon>
        <taxon>Argynnini</taxon>
        <taxon>Brenthis</taxon>
    </lineage>
</organism>
<dbReference type="EMBL" id="OV170229">
    <property type="protein sequence ID" value="CAH0730972.1"/>
    <property type="molecule type" value="Genomic_DNA"/>
</dbReference>
<proteinExistence type="predicted"/>
<dbReference type="OrthoDB" id="7456800at2759"/>
<dbReference type="SUPFAM" id="SSF88645">
    <property type="entry name" value="ssDNA viruses"/>
    <property type="match status" value="1"/>
</dbReference>
<evidence type="ECO:0000313" key="1">
    <source>
        <dbReference type="EMBL" id="CAH0730972.1"/>
    </source>
</evidence>
<name>A0A8J9V441_9NEOP</name>
<accession>A0A8J9V441</accession>
<dbReference type="InterPro" id="IPR003433">
    <property type="entry name" value="Capsid_VP4_densovirus"/>
</dbReference>
<keyword evidence="2" id="KW-1185">Reference proteome</keyword>
<feature type="non-terminal residue" evidence="1">
    <location>
        <position position="357"/>
    </location>
</feature>
<protein>
    <submittedName>
        <fullName evidence="1">Uncharacterized protein</fullName>
    </submittedName>
</protein>
<dbReference type="Pfam" id="PF02336">
    <property type="entry name" value="Denso_VP4"/>
    <property type="match status" value="1"/>
</dbReference>